<dbReference type="Proteomes" id="UP000070133">
    <property type="component" value="Unassembled WGS sequence"/>
</dbReference>
<feature type="repeat" description="WD" evidence="3">
    <location>
        <begin position="774"/>
        <end position="815"/>
    </location>
</feature>
<feature type="region of interest" description="Disordered" evidence="4">
    <location>
        <begin position="1"/>
        <end position="281"/>
    </location>
</feature>
<evidence type="ECO:0000256" key="3">
    <source>
        <dbReference type="PROSITE-ProRule" id="PRU00221"/>
    </source>
</evidence>
<dbReference type="InterPro" id="IPR036322">
    <property type="entry name" value="WD40_repeat_dom_sf"/>
</dbReference>
<dbReference type="SUPFAM" id="SSF50978">
    <property type="entry name" value="WD40 repeat-like"/>
    <property type="match status" value="1"/>
</dbReference>
<feature type="compositionally biased region" description="Low complexity" evidence="4">
    <location>
        <begin position="23"/>
        <end position="32"/>
    </location>
</feature>
<dbReference type="PANTHER" id="PTHR44090:SF1">
    <property type="entry name" value="SUPERKILLER COMPLEX PROTEIN 8"/>
    <property type="match status" value="1"/>
</dbReference>
<dbReference type="CDD" id="cd23659">
    <property type="entry name" value="USP_At3g01520-like"/>
    <property type="match status" value="1"/>
</dbReference>
<evidence type="ECO:0000313" key="7">
    <source>
        <dbReference type="Proteomes" id="UP000070133"/>
    </source>
</evidence>
<dbReference type="STRING" id="321146.A0A139H3F6"/>
<dbReference type="Gene3D" id="3.40.50.620">
    <property type="entry name" value="HUPs"/>
    <property type="match status" value="1"/>
</dbReference>
<feature type="repeat" description="WD" evidence="3">
    <location>
        <begin position="816"/>
        <end position="857"/>
    </location>
</feature>
<evidence type="ECO:0000256" key="1">
    <source>
        <dbReference type="ARBA" id="ARBA00022574"/>
    </source>
</evidence>
<dbReference type="InterPro" id="IPR014729">
    <property type="entry name" value="Rossmann-like_a/b/a_fold"/>
</dbReference>
<dbReference type="EMBL" id="LFZN01000157">
    <property type="protein sequence ID" value="KXS96974.1"/>
    <property type="molecule type" value="Genomic_DNA"/>
</dbReference>
<feature type="domain" description="UspA" evidence="5">
    <location>
        <begin position="436"/>
        <end position="523"/>
    </location>
</feature>
<dbReference type="Gene3D" id="2.130.10.10">
    <property type="entry name" value="YVTN repeat-like/Quinoprotein amine dehydrogenase"/>
    <property type="match status" value="1"/>
</dbReference>
<dbReference type="PROSITE" id="PS50082">
    <property type="entry name" value="WD_REPEATS_2"/>
    <property type="match status" value="2"/>
</dbReference>
<evidence type="ECO:0000256" key="4">
    <source>
        <dbReference type="SAM" id="MobiDB-lite"/>
    </source>
</evidence>
<dbReference type="SMART" id="SM00320">
    <property type="entry name" value="WD40"/>
    <property type="match status" value="7"/>
</dbReference>
<dbReference type="GO" id="GO:0032991">
    <property type="term" value="C:protein-containing complex"/>
    <property type="evidence" value="ECO:0007669"/>
    <property type="project" value="UniProtKB-ARBA"/>
</dbReference>
<dbReference type="InterPro" id="IPR006015">
    <property type="entry name" value="Universal_stress_UspA"/>
</dbReference>
<feature type="compositionally biased region" description="Basic and acidic residues" evidence="4">
    <location>
        <begin position="201"/>
        <end position="215"/>
    </location>
</feature>
<keyword evidence="7" id="KW-1185">Reference proteome</keyword>
<comment type="caution">
    <text evidence="6">The sequence shown here is derived from an EMBL/GenBank/DDBJ whole genome shotgun (WGS) entry which is preliminary data.</text>
</comment>
<evidence type="ECO:0000313" key="6">
    <source>
        <dbReference type="EMBL" id="KXS96974.1"/>
    </source>
</evidence>
<protein>
    <recommendedName>
        <fullName evidence="5">UspA domain-containing protein</fullName>
    </recommendedName>
</protein>
<feature type="compositionally biased region" description="Basic and acidic residues" evidence="4">
    <location>
        <begin position="424"/>
        <end position="439"/>
    </location>
</feature>
<dbReference type="PANTHER" id="PTHR44090">
    <property type="entry name" value="WD REPEAT-CONTAINING PROTEIN 61"/>
    <property type="match status" value="1"/>
</dbReference>
<proteinExistence type="predicted"/>
<dbReference type="Pfam" id="PF00582">
    <property type="entry name" value="Usp"/>
    <property type="match status" value="1"/>
</dbReference>
<feature type="compositionally biased region" description="Acidic residues" evidence="4">
    <location>
        <begin position="162"/>
        <end position="177"/>
    </location>
</feature>
<dbReference type="Pfam" id="PF00400">
    <property type="entry name" value="WD40"/>
    <property type="match status" value="2"/>
</dbReference>
<keyword evidence="1 3" id="KW-0853">WD repeat</keyword>
<accession>A0A139H3F6</accession>
<dbReference type="PRINTS" id="PR01438">
    <property type="entry name" value="UNVRSLSTRESS"/>
</dbReference>
<dbReference type="OrthoDB" id="992776at2759"/>
<evidence type="ECO:0000256" key="2">
    <source>
        <dbReference type="ARBA" id="ARBA00022737"/>
    </source>
</evidence>
<keyword evidence="2" id="KW-0677">Repeat</keyword>
<feature type="region of interest" description="Disordered" evidence="4">
    <location>
        <begin position="527"/>
        <end position="548"/>
    </location>
</feature>
<sequence length="900" mass="97490">MSAEGDLPPIQVAVDEVAKKNDTQTPQSTTSPPTSPPVSPPVEHHRHSSNEDYYATRPKFDRLGNPIPDRSKRPSAMSTVYGTAKIRLPGDLGAKDPRRPKSPAPSALPGDLGPNDPRKPRSANSSPAPSPVFGHGHARHASGDSANVRLAEDPPEPGQPQESDDDADADNDNDTDRDESSRGRGRKRPEPGRTTSGKAINVREESESDSEREPVDEFASGAKPDPTKGQSKLSFIKERKAQVAGRSPSGRRRVHPSTAFDAAPSGASTPLQSDDESQSELRAAQKLSLRMSDIHSTPSAHRVIRQILRGDFEHFQREAEEGRKRQRMYLVATDISPEAEYALEWTIGTVLRDGDTLFAVMAADEESVGTGESLGGVEIGHGAESVRDTAAIVQGLPTVAQHGPSNPGPSPLARSSLGAGPSDSRSRSRGVHDSADAERRKALESITERCVRLLRKTRLQVRVVVEVFHCKSPRHMITEVIDFLSPTLVIIGSRGRSAVKGVLLGSFSNYLVTKSSVPVMVARKKLRKHSKTAAKRNKDGTSIPYTNSGRSGRFSNMIEAPKGAGLRVKDWEHSKQYLQTLTIPDAHPTDIFSLAVTPSHLLTASGSSSINIHSTKGKTIHADTADDENPYPLVQTLEKVHKLGCHHVCTSLDGNVAASVGFAGDVKVWECLEDGQWQAKGEIVGEKKAGEHWAPALSENGQYLAITSSHGRVNVYDTNSVSEGKAEKITQYETKGSFGMSVDVSPNGEMTASGHQNGSIYIFNNSTRRLAHSLSGLIKPVRSVKFSPANRYLATAGDARIIALYDTQSGEQVANLTGHASWIMSLDWNWSGEYLLSGSYDGKAKIWSIERRECVATQTESEKCLWAVKWLWHSPTARNEVFVTAGAGKTLAFYREASGT</sequence>
<feature type="region of interest" description="Disordered" evidence="4">
    <location>
        <begin position="398"/>
        <end position="439"/>
    </location>
</feature>
<dbReference type="CDD" id="cd00200">
    <property type="entry name" value="WD40"/>
    <property type="match status" value="1"/>
</dbReference>
<dbReference type="InterPro" id="IPR051510">
    <property type="entry name" value="SKI8"/>
</dbReference>
<dbReference type="SUPFAM" id="SSF52402">
    <property type="entry name" value="Adenine nucleotide alpha hydrolases-like"/>
    <property type="match status" value="1"/>
</dbReference>
<name>A0A139H3F6_9PEZI</name>
<evidence type="ECO:0000259" key="5">
    <source>
        <dbReference type="Pfam" id="PF00582"/>
    </source>
</evidence>
<dbReference type="InterPro" id="IPR001680">
    <property type="entry name" value="WD40_rpt"/>
</dbReference>
<dbReference type="InterPro" id="IPR006016">
    <property type="entry name" value="UspA"/>
</dbReference>
<dbReference type="EMBL" id="LFZN01000157">
    <property type="protein sequence ID" value="KXS96976.1"/>
    <property type="molecule type" value="Genomic_DNA"/>
</dbReference>
<dbReference type="GO" id="GO:0005634">
    <property type="term" value="C:nucleus"/>
    <property type="evidence" value="ECO:0007669"/>
    <property type="project" value="TreeGrafter"/>
</dbReference>
<dbReference type="AlphaFoldDB" id="A0A139H3F6"/>
<reference evidence="6 7" key="1">
    <citation type="submission" date="2015-07" db="EMBL/GenBank/DDBJ databases">
        <title>Comparative genomics of the Sigatoka disease complex on banana suggests a link between parallel evolutionary changes in Pseudocercospora fijiensis and Pseudocercospora eumusae and increased virulence on the banana host.</title>
        <authorList>
            <person name="Chang T.-C."/>
            <person name="Salvucci A."/>
            <person name="Crous P.W."/>
            <person name="Stergiopoulos I."/>
        </authorList>
    </citation>
    <scope>NUCLEOTIDE SEQUENCE [LARGE SCALE GENOMIC DNA]</scope>
    <source>
        <strain evidence="6 7">CBS 114824</strain>
    </source>
</reference>
<dbReference type="PROSITE" id="PS50294">
    <property type="entry name" value="WD_REPEATS_REGION"/>
    <property type="match status" value="1"/>
</dbReference>
<dbReference type="InterPro" id="IPR015943">
    <property type="entry name" value="WD40/YVTN_repeat-like_dom_sf"/>
</dbReference>
<organism evidence="6 7">
    <name type="scientific">Pseudocercospora eumusae</name>
    <dbReference type="NCBI Taxonomy" id="321146"/>
    <lineage>
        <taxon>Eukaryota</taxon>
        <taxon>Fungi</taxon>
        <taxon>Dikarya</taxon>
        <taxon>Ascomycota</taxon>
        <taxon>Pezizomycotina</taxon>
        <taxon>Dothideomycetes</taxon>
        <taxon>Dothideomycetidae</taxon>
        <taxon>Mycosphaerellales</taxon>
        <taxon>Mycosphaerellaceae</taxon>
        <taxon>Pseudocercospora</taxon>
    </lineage>
</organism>
<gene>
    <name evidence="6" type="ORF">AC578_5542</name>
</gene>